<gene>
    <name evidence="3" type="ORF">FPZ47_05235</name>
</gene>
<dbReference type="InterPro" id="IPR006015">
    <property type="entry name" value="Universal_stress_UspA"/>
</dbReference>
<evidence type="ECO:0000313" key="3">
    <source>
        <dbReference type="EMBL" id="TVS91377.1"/>
    </source>
</evidence>
<organism evidence="3 4">
    <name type="scientific">Mycobacterium helveticum</name>
    <dbReference type="NCBI Taxonomy" id="2592811"/>
    <lineage>
        <taxon>Bacteria</taxon>
        <taxon>Bacillati</taxon>
        <taxon>Actinomycetota</taxon>
        <taxon>Actinomycetes</taxon>
        <taxon>Mycobacteriales</taxon>
        <taxon>Mycobacteriaceae</taxon>
        <taxon>Mycobacterium</taxon>
    </lineage>
</organism>
<keyword evidence="4" id="KW-1185">Reference proteome</keyword>
<dbReference type="PRINTS" id="PR01438">
    <property type="entry name" value="UNVRSLSTRESS"/>
</dbReference>
<comment type="caution">
    <text evidence="3">The sequence shown here is derived from an EMBL/GenBank/DDBJ whole genome shotgun (WGS) entry which is preliminary data.</text>
</comment>
<evidence type="ECO:0000313" key="4">
    <source>
        <dbReference type="Proteomes" id="UP000320513"/>
    </source>
</evidence>
<dbReference type="OrthoDB" id="3174546at2"/>
<dbReference type="Pfam" id="PF00582">
    <property type="entry name" value="Usp"/>
    <property type="match status" value="1"/>
</dbReference>
<evidence type="ECO:0000256" key="1">
    <source>
        <dbReference type="ARBA" id="ARBA00008791"/>
    </source>
</evidence>
<dbReference type="Proteomes" id="UP000320513">
    <property type="component" value="Unassembled WGS sequence"/>
</dbReference>
<dbReference type="EMBL" id="VMQU01000014">
    <property type="protein sequence ID" value="TVS91377.1"/>
    <property type="molecule type" value="Genomic_DNA"/>
</dbReference>
<sequence length="265" mass="27645">MRTSAPTVVVGVDGSKAAGDAARWAVDEAVGRDIPLRLVYVVESSHPVGAEVGAGGHATARSALRDAQRAVEATGKPVQVETEILTGKPLVVLVEESRAAAMICVGALGLNHAQHGVGSLAASLAASALCPVAVIRRAPGQPADHRVSRVVVEADNAALLRCAFDEARLRRAPLRALSVAASAGPDNADGKRLAQAELSRRIAPWARLYPDVPVESVVVRGTVEKYLAADGESDQLFVTDSRVCRELCGATNAKHSVLAFRFGNL</sequence>
<protein>
    <submittedName>
        <fullName evidence="3">Universal stress protein</fullName>
    </submittedName>
</protein>
<dbReference type="SUPFAM" id="SSF52402">
    <property type="entry name" value="Adenine nucleotide alpha hydrolases-like"/>
    <property type="match status" value="1"/>
</dbReference>
<reference evidence="3 4" key="1">
    <citation type="submission" date="2019-07" db="EMBL/GenBank/DDBJ databases">
        <title>New Mycobacterium species.</title>
        <authorList>
            <person name="Tortoli E."/>
            <person name="Ghielmetti G."/>
            <person name="Friedel U."/>
            <person name="Trovato A."/>
        </authorList>
    </citation>
    <scope>NUCLEOTIDE SEQUENCE [LARGE SCALE GENOMIC DNA]</scope>
    <source>
        <strain evidence="3 4">16-83</strain>
    </source>
</reference>
<proteinExistence type="inferred from homology"/>
<evidence type="ECO:0000259" key="2">
    <source>
        <dbReference type="Pfam" id="PF00582"/>
    </source>
</evidence>
<dbReference type="Gene3D" id="3.40.50.620">
    <property type="entry name" value="HUPs"/>
    <property type="match status" value="2"/>
</dbReference>
<feature type="domain" description="UspA" evidence="2">
    <location>
        <begin position="7"/>
        <end position="136"/>
    </location>
</feature>
<dbReference type="InterPro" id="IPR006016">
    <property type="entry name" value="UspA"/>
</dbReference>
<dbReference type="PANTHER" id="PTHR46268:SF6">
    <property type="entry name" value="UNIVERSAL STRESS PROTEIN UP12"/>
    <property type="match status" value="1"/>
</dbReference>
<comment type="similarity">
    <text evidence="1">Belongs to the universal stress protein A family.</text>
</comment>
<name>A0A557XYW1_9MYCO</name>
<accession>A0A557XYW1</accession>
<dbReference type="PANTHER" id="PTHR46268">
    <property type="entry name" value="STRESS RESPONSE PROTEIN NHAX"/>
    <property type="match status" value="1"/>
</dbReference>
<dbReference type="AlphaFoldDB" id="A0A557XYW1"/>
<dbReference type="InterPro" id="IPR014729">
    <property type="entry name" value="Rossmann-like_a/b/a_fold"/>
</dbReference>